<dbReference type="AlphaFoldDB" id="A0A4Y6PSV0"/>
<keyword evidence="1" id="KW-0472">Membrane</keyword>
<keyword evidence="1" id="KW-1133">Transmembrane helix</keyword>
<evidence type="ECO:0000313" key="2">
    <source>
        <dbReference type="EMBL" id="QDG51378.1"/>
    </source>
</evidence>
<dbReference type="EMBL" id="CP041186">
    <property type="protein sequence ID" value="QDG51378.1"/>
    <property type="molecule type" value="Genomic_DNA"/>
</dbReference>
<organism evidence="2 3">
    <name type="scientific">Persicimonas caeni</name>
    <dbReference type="NCBI Taxonomy" id="2292766"/>
    <lineage>
        <taxon>Bacteria</taxon>
        <taxon>Deltaproteobacteria</taxon>
        <taxon>Bradymonadales</taxon>
        <taxon>Bradymonadaceae</taxon>
        <taxon>Persicimonas</taxon>
    </lineage>
</organism>
<protein>
    <recommendedName>
        <fullName evidence="4">DUF1449 family protein</fullName>
    </recommendedName>
</protein>
<accession>A0A5B8YAB7</accession>
<evidence type="ECO:0000256" key="1">
    <source>
        <dbReference type="SAM" id="Phobius"/>
    </source>
</evidence>
<keyword evidence="3" id="KW-1185">Reference proteome</keyword>
<gene>
    <name evidence="2" type="ORF">FIV42_11685</name>
</gene>
<evidence type="ECO:0008006" key="4">
    <source>
        <dbReference type="Google" id="ProtNLM"/>
    </source>
</evidence>
<reference evidence="2 3" key="1">
    <citation type="submission" date="2019-06" db="EMBL/GenBank/DDBJ databases">
        <title>Persicimonas caeni gen. nov., sp. nov., a predatory bacterium isolated from solar saltern.</title>
        <authorList>
            <person name="Wang S."/>
        </authorList>
    </citation>
    <scope>NUCLEOTIDE SEQUENCE [LARGE SCALE GENOMIC DNA]</scope>
    <source>
        <strain evidence="2 3">YN101</strain>
    </source>
</reference>
<dbReference type="OrthoDB" id="8781707at2"/>
<dbReference type="Proteomes" id="UP000315995">
    <property type="component" value="Chromosome"/>
</dbReference>
<proteinExistence type="predicted"/>
<accession>A0A4Y6PSV0</accession>
<name>A0A4Y6PSV0_PERCE</name>
<sequence length="207" mass="21947">MDLDVDADVDGDFDVDADGPSAGIMHSLMAAIGLGTVPVTIIGSIVTLAAWFLSFAAVYYLGPMLGTSVFAGLGIVVVSFVLSLPITSVFTHPLKGIFKTHTHTGGQTLVGKLCKVTSGSVTQTFGQAEVDDGGAGLLVSIRCETEGLLKRGSRALIIEYNAEQDIYFVEPYDNLLADDDDEVVFDTAQATDDAVQPQRNKQLETNE</sequence>
<evidence type="ECO:0000313" key="3">
    <source>
        <dbReference type="Proteomes" id="UP000315995"/>
    </source>
</evidence>
<feature type="transmembrane region" description="Helical" evidence="1">
    <location>
        <begin position="28"/>
        <end position="61"/>
    </location>
</feature>
<feature type="transmembrane region" description="Helical" evidence="1">
    <location>
        <begin position="67"/>
        <end position="90"/>
    </location>
</feature>
<keyword evidence="1" id="KW-0812">Transmembrane</keyword>